<dbReference type="Proteomes" id="UP000032503">
    <property type="component" value="Unassembled WGS sequence"/>
</dbReference>
<feature type="transmembrane region" description="Helical" evidence="1">
    <location>
        <begin position="96"/>
        <end position="113"/>
    </location>
</feature>
<accession>A0ABR5CDA9</accession>
<evidence type="ECO:0000256" key="1">
    <source>
        <dbReference type="SAM" id="Phobius"/>
    </source>
</evidence>
<proteinExistence type="predicted"/>
<sequence length="211" mass="22009">MTPVPGRAWAASSVCVSLVLSVILGGLPLVSFLRDGVHLYCEYSDVGEAAPGSFFCADGIGYIVPVATIILVWALVSALAIVAMSAWIPPALRPRLVSLLSLGPAVYLSILAADATGRLRATVQPRDFWSGPMLAVTVLLSGFAAVVLVLLVVRGSRSRLVLYVVGGVLLLAALAAQPGMLAATLLTMGLFGASLILDRARYELPSAPQLR</sequence>
<dbReference type="RefSeq" id="WP_044442531.1">
    <property type="nucleotide sequence ID" value="NZ_JYFC01000006.1"/>
</dbReference>
<feature type="transmembrane region" description="Helical" evidence="1">
    <location>
        <begin position="160"/>
        <end position="176"/>
    </location>
</feature>
<protein>
    <recommendedName>
        <fullName evidence="4">DUF998 domain-containing protein</fullName>
    </recommendedName>
</protein>
<organism evidence="2 3">
    <name type="scientific">Agreia bicolorata</name>
    <dbReference type="NCBI Taxonomy" id="110935"/>
    <lineage>
        <taxon>Bacteria</taxon>
        <taxon>Bacillati</taxon>
        <taxon>Actinomycetota</taxon>
        <taxon>Actinomycetes</taxon>
        <taxon>Micrococcales</taxon>
        <taxon>Microbacteriaceae</taxon>
        <taxon>Agreia</taxon>
    </lineage>
</organism>
<evidence type="ECO:0008006" key="4">
    <source>
        <dbReference type="Google" id="ProtNLM"/>
    </source>
</evidence>
<name>A0ABR5CDA9_9MICO</name>
<dbReference type="EMBL" id="JYFC01000006">
    <property type="protein sequence ID" value="KJC63594.1"/>
    <property type="molecule type" value="Genomic_DNA"/>
</dbReference>
<keyword evidence="1" id="KW-0812">Transmembrane</keyword>
<feature type="transmembrane region" description="Helical" evidence="1">
    <location>
        <begin position="133"/>
        <end position="153"/>
    </location>
</feature>
<reference evidence="2 3" key="1">
    <citation type="journal article" date="2001" name="Int. J. Syst. Evol. Microbiol.">
        <title>Agreia bicolorata gen. nov., sp. nov., to accommodate actinobacteria isolated from narrow reed grass infected by the nematode Heteroanguina graminophila.</title>
        <authorList>
            <person name="Evtushenko L.I."/>
            <person name="Dorofeeva L.V."/>
            <person name="Dobrovolskaya T.G."/>
            <person name="Streshinskaya G.M."/>
            <person name="Subbotin S.A."/>
            <person name="Tiedje J.M."/>
        </authorList>
    </citation>
    <scope>NUCLEOTIDE SEQUENCE [LARGE SCALE GENOMIC DNA]</scope>
    <source>
        <strain evidence="2 3">VKM Ac-1804</strain>
    </source>
</reference>
<gene>
    <name evidence="2" type="ORF">TZ00_13750</name>
</gene>
<keyword evidence="3" id="KW-1185">Reference proteome</keyword>
<feature type="transmembrane region" description="Helical" evidence="1">
    <location>
        <begin position="9"/>
        <end position="30"/>
    </location>
</feature>
<evidence type="ECO:0000313" key="2">
    <source>
        <dbReference type="EMBL" id="KJC63594.1"/>
    </source>
</evidence>
<keyword evidence="1" id="KW-1133">Transmembrane helix</keyword>
<keyword evidence="1" id="KW-0472">Membrane</keyword>
<feature type="transmembrane region" description="Helical" evidence="1">
    <location>
        <begin position="60"/>
        <end position="84"/>
    </location>
</feature>
<evidence type="ECO:0000313" key="3">
    <source>
        <dbReference type="Proteomes" id="UP000032503"/>
    </source>
</evidence>
<comment type="caution">
    <text evidence="2">The sequence shown here is derived from an EMBL/GenBank/DDBJ whole genome shotgun (WGS) entry which is preliminary data.</text>
</comment>